<dbReference type="InterPro" id="IPR005141">
    <property type="entry name" value="eRF1_2"/>
</dbReference>
<evidence type="ECO:0000256" key="6">
    <source>
        <dbReference type="ARBA" id="ARBA00045523"/>
    </source>
</evidence>
<dbReference type="InterPro" id="IPR024049">
    <property type="entry name" value="eRF1_1_sf"/>
</dbReference>
<dbReference type="InterPro" id="IPR042226">
    <property type="entry name" value="eFR1_2_sf"/>
</dbReference>
<protein>
    <submittedName>
        <fullName evidence="8">Eukaryotic peptide chain release factor subunit 1-3</fullName>
    </submittedName>
</protein>
<dbReference type="Pfam" id="PF03463">
    <property type="entry name" value="eRF1_1"/>
    <property type="match status" value="1"/>
</dbReference>
<dbReference type="SMART" id="SM01194">
    <property type="entry name" value="eRF1_1"/>
    <property type="match status" value="1"/>
</dbReference>
<dbReference type="ExpressionAtlas" id="M8BAT1">
    <property type="expression patterns" value="baseline"/>
</dbReference>
<comment type="subcellular location">
    <subcellularLocation>
        <location evidence="1">Cytoplasm</location>
    </subcellularLocation>
</comment>
<reference evidence="8" key="1">
    <citation type="submission" date="2015-06" db="UniProtKB">
        <authorList>
            <consortium name="EnsemblPlants"/>
        </authorList>
    </citation>
    <scope>IDENTIFICATION</scope>
</reference>
<dbReference type="Gene3D" id="3.30.960.10">
    <property type="entry name" value="eRF1 domain 1"/>
    <property type="match status" value="1"/>
</dbReference>
<dbReference type="InterPro" id="IPR005140">
    <property type="entry name" value="eRF1_Pelota-like_N"/>
</dbReference>
<dbReference type="InterPro" id="IPR004403">
    <property type="entry name" value="Peptide_chain-rel_eRF1/aRF1"/>
</dbReference>
<name>M8BAT1_AEGTA</name>
<evidence type="ECO:0000256" key="2">
    <source>
        <dbReference type="ARBA" id="ARBA00005326"/>
    </source>
</evidence>
<organism evidence="8">
    <name type="scientific">Aegilops tauschii</name>
    <name type="common">Tausch's goatgrass</name>
    <name type="synonym">Aegilops squarrosa</name>
    <dbReference type="NCBI Taxonomy" id="37682"/>
    <lineage>
        <taxon>Eukaryota</taxon>
        <taxon>Viridiplantae</taxon>
        <taxon>Streptophyta</taxon>
        <taxon>Embryophyta</taxon>
        <taxon>Tracheophyta</taxon>
        <taxon>Spermatophyta</taxon>
        <taxon>Magnoliopsida</taxon>
        <taxon>Liliopsida</taxon>
        <taxon>Poales</taxon>
        <taxon>Poaceae</taxon>
        <taxon>BOP clade</taxon>
        <taxon>Pooideae</taxon>
        <taxon>Triticodae</taxon>
        <taxon>Triticeae</taxon>
        <taxon>Triticinae</taxon>
        <taxon>Aegilops</taxon>
    </lineage>
</organism>
<dbReference type="Pfam" id="PF03464">
    <property type="entry name" value="eRF1_2"/>
    <property type="match status" value="1"/>
</dbReference>
<dbReference type="SUPFAM" id="SSF55315">
    <property type="entry name" value="L30e-like"/>
    <property type="match status" value="1"/>
</dbReference>
<accession>M8BAT1</accession>
<dbReference type="Pfam" id="PF03465">
    <property type="entry name" value="eRF1_3"/>
    <property type="match status" value="1"/>
</dbReference>
<evidence type="ECO:0000259" key="7">
    <source>
        <dbReference type="SMART" id="SM01194"/>
    </source>
</evidence>
<dbReference type="Gene3D" id="3.30.1330.30">
    <property type="match status" value="1"/>
</dbReference>
<dbReference type="GO" id="GO:0003747">
    <property type="term" value="F:translation release factor activity"/>
    <property type="evidence" value="ECO:0007669"/>
    <property type="project" value="InterPro"/>
</dbReference>
<proteinExistence type="inferred from homology"/>
<dbReference type="InterPro" id="IPR005142">
    <property type="entry name" value="eRF1_3"/>
</dbReference>
<dbReference type="FunFam" id="3.30.960.10:FF:000001">
    <property type="entry name" value="Eukaryotic peptide chain release factor subunit 1"/>
    <property type="match status" value="1"/>
</dbReference>
<dbReference type="EnsemblPlants" id="EMT03833">
    <property type="protein sequence ID" value="EMT03833"/>
    <property type="gene ID" value="F775_08476"/>
</dbReference>
<keyword evidence="4" id="KW-0341">Growth regulation</keyword>
<comment type="function">
    <text evidence="6">Directs the termination of nascent peptide synthesis (translation) in response to the termination codons UAA, UAG and UGA. Modulates plant growth and development.</text>
</comment>
<dbReference type="FunFam" id="3.30.1330.30:FF:000006">
    <property type="entry name" value="Peptide chain release factor subunit 1"/>
    <property type="match status" value="1"/>
</dbReference>
<evidence type="ECO:0000313" key="8">
    <source>
        <dbReference type="EnsemblPlants" id="EMT03833"/>
    </source>
</evidence>
<dbReference type="Gene3D" id="3.30.420.60">
    <property type="entry name" value="eRF1 domain 2"/>
    <property type="match status" value="2"/>
</dbReference>
<dbReference type="SUPFAM" id="SSF55481">
    <property type="entry name" value="N-terminal domain of eukaryotic peptide chain release factor subunit 1, ERF1"/>
    <property type="match status" value="1"/>
</dbReference>
<dbReference type="GO" id="GO:0005737">
    <property type="term" value="C:cytoplasm"/>
    <property type="evidence" value="ECO:0007669"/>
    <property type="project" value="UniProtKB-SubCell"/>
</dbReference>
<dbReference type="AlphaFoldDB" id="M8BAT1"/>
<sequence>MSESQETDRNIEIWKIKKLIKALESARGNGTSMISLIMPPHDQVSRVAKMLGDEYGTASNIKSRVNRQSVLGAITSAQQRLKLYNRVPPNGLVLYTGTIVTDDGKEKKVTIDFEPFKPINVSLYLCDNKFHTEALNELLESDDKFGFIVMDGNGTLFGTLSGNTREVLHKFTVDLPKKHATSQPNVSGLILAGSADFKTELSQSDMFDQRLQAKILNVEKKLIGKYFEEISQDTGKYVFGVDDTLKALEMGAVETLIVWENLDINRYSLKHSVSGEVIVKHLNKEQEADQSNFRDSETNAELEVQEKISLLEWFANEYKKFGCALEFVTNKSQEGSQFCRGFGGIGGLLRYQLDMRSFDEVSDDEGRHSSVSLYLRKNTSKAAKPGKMNWSKSKVRLDSAGCGSSGPTLPRLGPAWKHLVVTATRITFTTVTIGDRKKAKFWKSSWLHGLRPRDVAPKIFEISKKKACLVSKALDNNF</sequence>
<keyword evidence="3" id="KW-0963">Cytoplasm</keyword>
<evidence type="ECO:0000256" key="5">
    <source>
        <dbReference type="ARBA" id="ARBA00022917"/>
    </source>
</evidence>
<comment type="similarity">
    <text evidence="2">Belongs to the eukaryotic release factor 1 family.</text>
</comment>
<feature type="domain" description="eRF1/Pelota-like N-terminal" evidence="7">
    <location>
        <begin position="4"/>
        <end position="140"/>
    </location>
</feature>
<keyword evidence="5" id="KW-0648">Protein biosynthesis</keyword>
<evidence type="ECO:0000256" key="4">
    <source>
        <dbReference type="ARBA" id="ARBA00022604"/>
    </source>
</evidence>
<evidence type="ECO:0000256" key="1">
    <source>
        <dbReference type="ARBA" id="ARBA00004496"/>
    </source>
</evidence>
<dbReference type="PANTHER" id="PTHR10113">
    <property type="entry name" value="PEPTIDE CHAIN RELEASE FACTOR SUBUNIT 1"/>
    <property type="match status" value="1"/>
</dbReference>
<evidence type="ECO:0000256" key="3">
    <source>
        <dbReference type="ARBA" id="ARBA00022490"/>
    </source>
</evidence>
<dbReference type="InterPro" id="IPR029064">
    <property type="entry name" value="Ribosomal_eL30-like_sf"/>
</dbReference>
<dbReference type="SUPFAM" id="SSF53137">
    <property type="entry name" value="Translational machinery components"/>
    <property type="match status" value="1"/>
</dbReference>